<accession>A0A4R8QC86</accession>
<protein>
    <recommendedName>
        <fullName evidence="3">Protein kinase domain-containing protein</fullName>
    </recommendedName>
</protein>
<dbReference type="InterPro" id="IPR011009">
    <property type="entry name" value="Kinase-like_dom_sf"/>
</dbReference>
<name>A0A4R8QC86_9PEZI</name>
<dbReference type="SUPFAM" id="SSF56112">
    <property type="entry name" value="Protein kinase-like (PK-like)"/>
    <property type="match status" value="1"/>
</dbReference>
<reference evidence="1 2" key="1">
    <citation type="submission" date="2018-11" db="EMBL/GenBank/DDBJ databases">
        <title>Genome sequence and assembly of Colletotrichum spinosum.</title>
        <authorList>
            <person name="Gan P."/>
            <person name="Shirasu K."/>
        </authorList>
    </citation>
    <scope>NUCLEOTIDE SEQUENCE [LARGE SCALE GENOMIC DNA]</scope>
    <source>
        <strain evidence="1 2">CBS 515.97</strain>
    </source>
</reference>
<evidence type="ECO:0000313" key="2">
    <source>
        <dbReference type="Proteomes" id="UP000295083"/>
    </source>
</evidence>
<evidence type="ECO:0008006" key="3">
    <source>
        <dbReference type="Google" id="ProtNLM"/>
    </source>
</evidence>
<dbReference type="InterPro" id="IPR051678">
    <property type="entry name" value="AGP_Transferase"/>
</dbReference>
<keyword evidence="2" id="KW-1185">Reference proteome</keyword>
<organism evidence="1 2">
    <name type="scientific">Colletotrichum spinosum</name>
    <dbReference type="NCBI Taxonomy" id="1347390"/>
    <lineage>
        <taxon>Eukaryota</taxon>
        <taxon>Fungi</taxon>
        <taxon>Dikarya</taxon>
        <taxon>Ascomycota</taxon>
        <taxon>Pezizomycotina</taxon>
        <taxon>Sordariomycetes</taxon>
        <taxon>Hypocreomycetidae</taxon>
        <taxon>Glomerellales</taxon>
        <taxon>Glomerellaceae</taxon>
        <taxon>Colletotrichum</taxon>
        <taxon>Colletotrichum orbiculare species complex</taxon>
    </lineage>
</organism>
<proteinExistence type="predicted"/>
<comment type="caution">
    <text evidence="1">The sequence shown here is derived from an EMBL/GenBank/DDBJ whole genome shotgun (WGS) entry which is preliminary data.</text>
</comment>
<dbReference type="PANTHER" id="PTHR21310">
    <property type="entry name" value="AMINOGLYCOSIDE PHOSPHOTRANSFERASE-RELATED-RELATED"/>
    <property type="match status" value="1"/>
</dbReference>
<dbReference type="AlphaFoldDB" id="A0A4R8QC86"/>
<evidence type="ECO:0000313" key="1">
    <source>
        <dbReference type="EMBL" id="TDZ36238.1"/>
    </source>
</evidence>
<gene>
    <name evidence="1" type="ORF">C8035_v008084</name>
</gene>
<sequence>MLVPNSRDLLDRISPCQMYGATLDDENSLLQHAAIDVIEAIFPEAWPSEVKLVPVRNPLHRYRAYMIEFDHEPMPGVPRHLLIEIKLEAAPRDGSIFVSRPFKGQGPSSFEYGARLQDLARSKIPDLVPRVISLGVLSTMCGPTDYIITTRDPDTVCLQEVWSSLEDENKVAIASALATGLQKLHELDLEAIKHYFDHASTGDIDHATFDILRGSLEAGTHVLEGDCDQGVDHVVRLLEKFDSDMRVPGHDQTSLIDFEPNGGISIMTILPDNDNPRGRPFYTEVCSSDLHELAKSMTICHMDLEPRNIFVKLVPSETSASISEYELTSIVSWERAQVAPFSFERGVKDAVLGSQFNDNYDWYRAFVNATRSMVPNDQLHDGYILALVLMRMACRSASPDEPSSKYHKLWREKEKVIIAFTSVDGYVRDPEAHDHVSPTEEEYRQMADDILTEAMAQTQQYIDRLDVPRLLHSILNNELAGVMEYLGVVRDTNGDEDADMDGH</sequence>
<dbReference type="Proteomes" id="UP000295083">
    <property type="component" value="Unassembled WGS sequence"/>
</dbReference>
<dbReference type="EMBL" id="QAPG01000033">
    <property type="protein sequence ID" value="TDZ36238.1"/>
    <property type="molecule type" value="Genomic_DNA"/>
</dbReference>